<evidence type="ECO:0000313" key="2">
    <source>
        <dbReference type="EMBL" id="QRC99561.1"/>
    </source>
</evidence>
<protein>
    <submittedName>
        <fullName evidence="2">Uncharacterized protein</fullName>
    </submittedName>
</protein>
<keyword evidence="1" id="KW-0732">Signal</keyword>
<sequence length="165" mass="18030">MLSFLHPLVLLAVAAPTVLSSRFEWHRCDCEIPGEGQQATVELMTTTFTQQDGKEASVSGNVECNTIGARPDGCALWLLLEHCVDTGICGVGQICYNQEVVQSDKFKVNGNEYKKNDYTNYDIDLEGTGACESHCANYGYTFQANRAIAKYGRVVEGFAQPTACS</sequence>
<evidence type="ECO:0000256" key="1">
    <source>
        <dbReference type="SAM" id="SignalP"/>
    </source>
</evidence>
<dbReference type="EMBL" id="CP069032">
    <property type="protein sequence ID" value="QRC99561.1"/>
    <property type="molecule type" value="Genomic_DNA"/>
</dbReference>
<feature type="chain" id="PRO_5031360707" evidence="1">
    <location>
        <begin position="21"/>
        <end position="165"/>
    </location>
</feature>
<dbReference type="VEuPathDB" id="FungiDB:JI435_151080"/>
<evidence type="ECO:0000313" key="3">
    <source>
        <dbReference type="Proteomes" id="UP000663193"/>
    </source>
</evidence>
<feature type="signal peptide" evidence="1">
    <location>
        <begin position="1"/>
        <end position="20"/>
    </location>
</feature>
<keyword evidence="3" id="KW-1185">Reference proteome</keyword>
<name>A0A7U2F6T2_PHANO</name>
<dbReference type="Proteomes" id="UP000663193">
    <property type="component" value="Chromosome 10"/>
</dbReference>
<reference evidence="3" key="1">
    <citation type="journal article" date="2021" name="BMC Genomics">
        <title>Chromosome-level genome assembly and manually-curated proteome of model necrotroph Parastagonospora nodorum Sn15 reveals a genome-wide trove of candidate effector homologs, and redundancy of virulence-related functions within an accessory chromosome.</title>
        <authorList>
            <person name="Bertazzoni S."/>
            <person name="Jones D.A.B."/>
            <person name="Phan H.T."/>
            <person name="Tan K.-C."/>
            <person name="Hane J.K."/>
        </authorList>
    </citation>
    <scope>NUCLEOTIDE SEQUENCE [LARGE SCALE GENOMIC DNA]</scope>
    <source>
        <strain evidence="3">SN15 / ATCC MYA-4574 / FGSC 10173)</strain>
    </source>
</reference>
<gene>
    <name evidence="2" type="ORF">JI435_151080</name>
</gene>
<dbReference type="AlphaFoldDB" id="A0A7U2F6T2"/>
<accession>A0A7U2F6T2</accession>
<proteinExistence type="predicted"/>
<organism evidence="2 3">
    <name type="scientific">Phaeosphaeria nodorum (strain SN15 / ATCC MYA-4574 / FGSC 10173)</name>
    <name type="common">Glume blotch fungus</name>
    <name type="synonym">Parastagonospora nodorum</name>
    <dbReference type="NCBI Taxonomy" id="321614"/>
    <lineage>
        <taxon>Eukaryota</taxon>
        <taxon>Fungi</taxon>
        <taxon>Dikarya</taxon>
        <taxon>Ascomycota</taxon>
        <taxon>Pezizomycotina</taxon>
        <taxon>Dothideomycetes</taxon>
        <taxon>Pleosporomycetidae</taxon>
        <taxon>Pleosporales</taxon>
        <taxon>Pleosporineae</taxon>
        <taxon>Phaeosphaeriaceae</taxon>
        <taxon>Parastagonospora</taxon>
    </lineage>
</organism>